<reference evidence="1 2" key="1">
    <citation type="submission" date="2023-01" db="EMBL/GenBank/DDBJ databases">
        <authorList>
            <person name="Lee S.H."/>
            <person name="Jung H.S."/>
            <person name="Yun J.U."/>
        </authorList>
    </citation>
    <scope>NUCLEOTIDE SEQUENCE [LARGE SCALE GENOMIC DNA]</scope>
    <source>
        <strain evidence="1 2">CBA3646</strain>
    </source>
</reference>
<accession>A0ABY7QR96</accession>
<organism evidence="1 2">
    <name type="scientific">Peptoniphilus equinus</name>
    <dbReference type="NCBI Taxonomy" id="3016343"/>
    <lineage>
        <taxon>Bacteria</taxon>
        <taxon>Bacillati</taxon>
        <taxon>Bacillota</taxon>
        <taxon>Tissierellia</taxon>
        <taxon>Tissierellales</taxon>
        <taxon>Peptoniphilaceae</taxon>
        <taxon>Peptoniphilus</taxon>
    </lineage>
</organism>
<name>A0ABY7QR96_9FIRM</name>
<proteinExistence type="predicted"/>
<protein>
    <recommendedName>
        <fullName evidence="3">DUF4868 domain-containing protein</fullName>
    </recommendedName>
</protein>
<dbReference type="RefSeq" id="WP_271190844.1">
    <property type="nucleotide sequence ID" value="NZ_CP115667.1"/>
</dbReference>
<evidence type="ECO:0000313" key="1">
    <source>
        <dbReference type="EMBL" id="WBW49312.1"/>
    </source>
</evidence>
<dbReference type="Proteomes" id="UP001210339">
    <property type="component" value="Chromosome"/>
</dbReference>
<evidence type="ECO:0000313" key="2">
    <source>
        <dbReference type="Proteomes" id="UP001210339"/>
    </source>
</evidence>
<keyword evidence="2" id="KW-1185">Reference proteome</keyword>
<gene>
    <name evidence="1" type="ORF">O6R05_04700</name>
</gene>
<sequence>MNLKEAILNLQENTEVCIKACFAVYCDLQSIEQLDELYNIFVTSSYELFSPEILNFVEDMQKLKDKHIERIVGDLREQIGREIDLENFVTKIQKDKFVKTVKVDTCNGRTRVLIYFDHDDAQFLVGVNRGRIDIVAKFDYLYDNRLVTFYDANKTMCEFLEVYRGGEKKGHLYELFPDKNELIYGLADPLERDGLAFISDERRYNIESLNTLLRNVKAVFTHYKLSSAFDFSNFQRSVLEKVSPLTQKIIEVMFSKCDLKALLEFATQCTPQLQDAIEHAQSELEYIYTYFNKFNMQAMSYEEKKQHAQKRLEKISAQA</sequence>
<dbReference type="EMBL" id="CP115667">
    <property type="protein sequence ID" value="WBW49312.1"/>
    <property type="molecule type" value="Genomic_DNA"/>
</dbReference>
<evidence type="ECO:0008006" key="3">
    <source>
        <dbReference type="Google" id="ProtNLM"/>
    </source>
</evidence>